<dbReference type="GeneID" id="112278942"/>
<feature type="domain" description="EF-hand" evidence="9">
    <location>
        <begin position="9"/>
        <end position="44"/>
    </location>
</feature>
<keyword evidence="4 7" id="KW-0802">TPR repeat</keyword>
<dbReference type="Gene3D" id="1.10.238.10">
    <property type="entry name" value="EF-hand"/>
    <property type="match status" value="1"/>
</dbReference>
<dbReference type="InterPro" id="IPR019734">
    <property type="entry name" value="TPR_rpt"/>
</dbReference>
<proteinExistence type="predicted"/>
<reference evidence="10 12" key="1">
    <citation type="journal article" date="2008" name="Science">
        <title>The Physcomitrella genome reveals evolutionary insights into the conquest of land by plants.</title>
        <authorList>
            <person name="Rensing S."/>
            <person name="Lang D."/>
            <person name="Zimmer A."/>
            <person name="Terry A."/>
            <person name="Salamov A."/>
            <person name="Shapiro H."/>
            <person name="Nishiyama T."/>
            <person name="Perroud P.-F."/>
            <person name="Lindquist E."/>
            <person name="Kamisugi Y."/>
            <person name="Tanahashi T."/>
            <person name="Sakakibara K."/>
            <person name="Fujita T."/>
            <person name="Oishi K."/>
            <person name="Shin-I T."/>
            <person name="Kuroki Y."/>
            <person name="Toyoda A."/>
            <person name="Suzuki Y."/>
            <person name="Hashimoto A."/>
            <person name="Yamaguchi K."/>
            <person name="Sugano A."/>
            <person name="Kohara Y."/>
            <person name="Fujiyama A."/>
            <person name="Anterola A."/>
            <person name="Aoki S."/>
            <person name="Ashton N."/>
            <person name="Barbazuk W.B."/>
            <person name="Barker E."/>
            <person name="Bennetzen J."/>
            <person name="Bezanilla M."/>
            <person name="Blankenship R."/>
            <person name="Cho S.H."/>
            <person name="Dutcher S."/>
            <person name="Estelle M."/>
            <person name="Fawcett J.A."/>
            <person name="Gundlach H."/>
            <person name="Hanada K."/>
            <person name="Heyl A."/>
            <person name="Hicks K.A."/>
            <person name="Hugh J."/>
            <person name="Lohr M."/>
            <person name="Mayer K."/>
            <person name="Melkozernov A."/>
            <person name="Murata T."/>
            <person name="Nelson D."/>
            <person name="Pils B."/>
            <person name="Prigge M."/>
            <person name="Reiss B."/>
            <person name="Renner T."/>
            <person name="Rombauts S."/>
            <person name="Rushton P."/>
            <person name="Sanderfoot A."/>
            <person name="Schween G."/>
            <person name="Shiu S.-H."/>
            <person name="Stueber K."/>
            <person name="Theodoulou F.L."/>
            <person name="Tu H."/>
            <person name="Van de Peer Y."/>
            <person name="Verrier P.J."/>
            <person name="Waters E."/>
            <person name="Wood A."/>
            <person name="Yang L."/>
            <person name="Cove D."/>
            <person name="Cuming A."/>
            <person name="Hasebe M."/>
            <person name="Lucas S."/>
            <person name="Mishler D.B."/>
            <person name="Reski R."/>
            <person name="Grigoriev I."/>
            <person name="Quatrano R.S."/>
            <person name="Boore J.L."/>
        </authorList>
    </citation>
    <scope>NUCLEOTIDE SEQUENCE [LARGE SCALE GENOMIC DNA]</scope>
    <source>
        <strain evidence="11 12">cv. Gransden 2004</strain>
    </source>
</reference>
<dbReference type="Gene3D" id="1.25.40.10">
    <property type="entry name" value="Tetratricopeptide repeat domain"/>
    <property type="match status" value="3"/>
</dbReference>
<dbReference type="RefSeq" id="XP_024368647.1">
    <property type="nucleotide sequence ID" value="XM_024512879.2"/>
</dbReference>
<accession>A0A2K1L344</accession>
<evidence type="ECO:0000256" key="4">
    <source>
        <dbReference type="ARBA" id="ARBA00022803"/>
    </source>
</evidence>
<dbReference type="SUPFAM" id="SSF57850">
    <property type="entry name" value="RING/U-box"/>
    <property type="match status" value="1"/>
</dbReference>
<dbReference type="SMART" id="SM00291">
    <property type="entry name" value="ZnF_ZZ"/>
    <property type="match status" value="1"/>
</dbReference>
<keyword evidence="12" id="KW-1185">Reference proteome</keyword>
<evidence type="ECO:0000256" key="5">
    <source>
        <dbReference type="ARBA" id="ARBA00022833"/>
    </source>
</evidence>
<dbReference type="SUPFAM" id="SSF47473">
    <property type="entry name" value="EF-hand"/>
    <property type="match status" value="1"/>
</dbReference>
<dbReference type="OrthoDB" id="9991317at2759"/>
<feature type="repeat" description="TPR" evidence="7">
    <location>
        <begin position="416"/>
        <end position="449"/>
    </location>
</feature>
<feature type="repeat" description="TPR" evidence="7">
    <location>
        <begin position="382"/>
        <end position="415"/>
    </location>
</feature>
<dbReference type="PROSITE" id="PS50222">
    <property type="entry name" value="EF_HAND_2"/>
    <property type="match status" value="1"/>
</dbReference>
<name>A0A2K1L344_PHYPA</name>
<keyword evidence="6" id="KW-0106">Calcium</keyword>
<feature type="region of interest" description="Disordered" evidence="8">
    <location>
        <begin position="141"/>
        <end position="161"/>
    </location>
</feature>
<keyword evidence="1" id="KW-0479">Metal-binding</keyword>
<evidence type="ECO:0000313" key="10">
    <source>
        <dbReference type="EMBL" id="PNR60441.1"/>
    </source>
</evidence>
<dbReference type="Gramene" id="Pp3c2_26690V3.3">
    <property type="protein sequence ID" value="Pp3c2_26690V3.3"/>
    <property type="gene ID" value="Pp3c2_26690"/>
</dbReference>
<dbReference type="InterPro" id="IPR011992">
    <property type="entry name" value="EF-hand-dom_pair"/>
</dbReference>
<dbReference type="PaxDb" id="3218-PP1S22_381V6.1"/>
<evidence type="ECO:0000256" key="3">
    <source>
        <dbReference type="ARBA" id="ARBA00022771"/>
    </source>
</evidence>
<dbReference type="Gramene" id="Pp3c2_26690V3.2">
    <property type="protein sequence ID" value="Pp3c2_26690V3.2"/>
    <property type="gene ID" value="Pp3c2_26690"/>
</dbReference>
<keyword evidence="2" id="KW-0677">Repeat</keyword>
<evidence type="ECO:0000259" key="9">
    <source>
        <dbReference type="PROSITE" id="PS50222"/>
    </source>
</evidence>
<reference evidence="11" key="3">
    <citation type="submission" date="2020-12" db="UniProtKB">
        <authorList>
            <consortium name="EnsemblPlants"/>
        </authorList>
    </citation>
    <scope>IDENTIFICATION</scope>
</reference>
<dbReference type="Pfam" id="PF13414">
    <property type="entry name" value="TPR_11"/>
    <property type="match status" value="1"/>
</dbReference>
<dbReference type="GO" id="GO:0008270">
    <property type="term" value="F:zinc ion binding"/>
    <property type="evidence" value="ECO:0007669"/>
    <property type="project" value="UniProtKB-KW"/>
</dbReference>
<dbReference type="EnsemblPlants" id="Pp3c2_26690V3.2">
    <property type="protein sequence ID" value="Pp3c2_26690V3.2"/>
    <property type="gene ID" value="Pp3c2_26690"/>
</dbReference>
<gene>
    <name evidence="11" type="primary">LOC112278942</name>
    <name evidence="10" type="ORF">PHYPA_003234</name>
</gene>
<dbReference type="Pfam" id="PF13432">
    <property type="entry name" value="TPR_16"/>
    <property type="match status" value="1"/>
</dbReference>
<dbReference type="OMA" id="SEKRVFW"/>
<dbReference type="Gramene" id="Pp3c2_26690V3.1">
    <property type="protein sequence ID" value="Pp3c2_26690V3.1"/>
    <property type="gene ID" value="Pp3c2_26690"/>
</dbReference>
<dbReference type="InterPro" id="IPR013105">
    <property type="entry name" value="TPR_2"/>
</dbReference>
<keyword evidence="5" id="KW-0862">Zinc</keyword>
<dbReference type="PANTHER" id="PTHR45081">
    <property type="entry name" value="EF HAND FAMILY PROTEIN, PUTATIVE, EXPRESSED-RELATED"/>
    <property type="match status" value="1"/>
</dbReference>
<dbReference type="EMBL" id="ABEU02000002">
    <property type="protein sequence ID" value="PNR60441.1"/>
    <property type="molecule type" value="Genomic_DNA"/>
</dbReference>
<evidence type="ECO:0000256" key="6">
    <source>
        <dbReference type="ARBA" id="ARBA00022837"/>
    </source>
</evidence>
<sequence length="857" mass="95946">MDNGQELGVRALKVQGIFNQFDRNQDGFLNRNEMASLVIAVNPRVKFSKEQIEAILDEVFRTYGEFIDGNRGLSFEGLLRTYDDGAGDVDRDFDALGLQLPEKPAPLSTPQREVPIGVLAGNNVEARNAGSTHPTAALVTESSPSVMKSPPSIVNESSGQVSRRMSRVPEWAKSANNGIQYEDTWRLIEDLEVLLKRRETKIEGKRKQRADKKGAGLNGLGSTDWEDGTEQGEGAGMKRGEGELGTDFGVFKKDLQELRERVGKVHTPDEAFDGHMAMGKSLFEREWLEQALISFQLAVQLKPQDVRAHFLVGNSLYSLGRYEEARTSYQKALEAGEENAQEWQGILPQVHVNLGIALEGEGMLMCACDHYREAAILNPRHYRALKLLGSALFGLGEYRAAQKCLEEALVLKPDYTDAHCDLGSALHALHDDEQAILEFQKTIDLNPNHVDALYNLGGLLKDSGRYERAAEMYAKVIQLRPRDWRAQLNRAVSLLGAGEQEDSRKAFKEAFRMTNRLDIYDAIKHLKQRKNITAFAANAEQSATGRRTLTHEPSFIQVDRTKFRQANNNTTPREYLECALNIRKFQKHTRLVSCDISTLSAAIDRSGYLRANEKFGAAPTQNEKVVRKAELEKILPGVLQVHNPDTFQSAVRAINERILSVLDRSGSGRVDVGMFFAVLAPLCGGPVEKRKRLVFDVLRRRVSHPREGVAPNADVKYYMKLLRAIYLPTQGTSELAEVHGEDDKVQVSFPEFRGMFDDPNWGFGILSTLVKLEQVDRVRHNGVLCGACDYVIVGPRFKEITKKFNLCSTCYSEGKVPAHVKLDEYVFKEYSTEAEGTWGRFNFFGSSKQLNAQAQAV</sequence>
<dbReference type="PANTHER" id="PTHR45081:SF1">
    <property type="entry name" value="EF HAND FAMILY PROTEIN, PUTATIVE, EXPRESSED-RELATED"/>
    <property type="match status" value="1"/>
</dbReference>
<dbReference type="PROSITE" id="PS50005">
    <property type="entry name" value="TPR"/>
    <property type="match status" value="4"/>
</dbReference>
<feature type="repeat" description="TPR" evidence="7">
    <location>
        <begin position="306"/>
        <end position="339"/>
    </location>
</feature>
<dbReference type="PROSITE" id="PS00018">
    <property type="entry name" value="EF_HAND_1"/>
    <property type="match status" value="1"/>
</dbReference>
<feature type="repeat" description="TPR" evidence="7">
    <location>
        <begin position="450"/>
        <end position="483"/>
    </location>
</feature>
<evidence type="ECO:0000256" key="7">
    <source>
        <dbReference type="PROSITE-ProRule" id="PRU00339"/>
    </source>
</evidence>
<dbReference type="InterPro" id="IPR018247">
    <property type="entry name" value="EF_Hand_1_Ca_BS"/>
</dbReference>
<dbReference type="FunFam" id="1.10.238.10:FF:000173">
    <property type="entry name" value="uncharacterized TPR repeat-containing protein At1g05150-like"/>
    <property type="match status" value="1"/>
</dbReference>
<dbReference type="SMART" id="SM00028">
    <property type="entry name" value="TPR"/>
    <property type="match status" value="7"/>
</dbReference>
<dbReference type="InterPro" id="IPR011990">
    <property type="entry name" value="TPR-like_helical_dom_sf"/>
</dbReference>
<keyword evidence="3" id="KW-0863">Zinc-finger</keyword>
<feature type="region of interest" description="Disordered" evidence="8">
    <location>
        <begin position="203"/>
        <end position="243"/>
    </location>
</feature>
<dbReference type="GO" id="GO:0005509">
    <property type="term" value="F:calcium ion binding"/>
    <property type="evidence" value="ECO:0007669"/>
    <property type="project" value="InterPro"/>
</dbReference>
<reference evidence="10 12" key="2">
    <citation type="journal article" date="2018" name="Plant J.">
        <title>The Physcomitrella patens chromosome-scale assembly reveals moss genome structure and evolution.</title>
        <authorList>
            <person name="Lang D."/>
            <person name="Ullrich K.K."/>
            <person name="Murat F."/>
            <person name="Fuchs J."/>
            <person name="Jenkins J."/>
            <person name="Haas F.B."/>
            <person name="Piednoel M."/>
            <person name="Gundlach H."/>
            <person name="Van Bel M."/>
            <person name="Meyberg R."/>
            <person name="Vives C."/>
            <person name="Morata J."/>
            <person name="Symeonidi A."/>
            <person name="Hiss M."/>
            <person name="Muchero W."/>
            <person name="Kamisugi Y."/>
            <person name="Saleh O."/>
            <person name="Blanc G."/>
            <person name="Decker E.L."/>
            <person name="van Gessel N."/>
            <person name="Grimwood J."/>
            <person name="Hayes R.D."/>
            <person name="Graham S.W."/>
            <person name="Gunter L.E."/>
            <person name="McDaniel S.F."/>
            <person name="Hoernstein S.N.W."/>
            <person name="Larsson A."/>
            <person name="Li F.W."/>
            <person name="Perroud P.F."/>
            <person name="Phillips J."/>
            <person name="Ranjan P."/>
            <person name="Rokshar D.S."/>
            <person name="Rothfels C.J."/>
            <person name="Schneider L."/>
            <person name="Shu S."/>
            <person name="Stevenson D.W."/>
            <person name="Thummler F."/>
            <person name="Tillich M."/>
            <person name="Villarreal Aguilar J.C."/>
            <person name="Widiez T."/>
            <person name="Wong G.K."/>
            <person name="Wymore A."/>
            <person name="Zhang Y."/>
            <person name="Zimmer A.D."/>
            <person name="Quatrano R.S."/>
            <person name="Mayer K.F.X."/>
            <person name="Goodstein D."/>
            <person name="Casacuberta J.M."/>
            <person name="Vandepoele K."/>
            <person name="Reski R."/>
            <person name="Cuming A.C."/>
            <person name="Tuskan G.A."/>
            <person name="Maumus F."/>
            <person name="Salse J."/>
            <person name="Schmutz J."/>
            <person name="Rensing S.A."/>
        </authorList>
    </citation>
    <scope>NUCLEOTIDE SEQUENCE [LARGE SCALE GENOMIC DNA]</scope>
    <source>
        <strain evidence="11 12">cv. Gransden 2004</strain>
    </source>
</reference>
<dbReference type="InterPro" id="IPR002048">
    <property type="entry name" value="EF_hand_dom"/>
</dbReference>
<evidence type="ECO:0000256" key="8">
    <source>
        <dbReference type="SAM" id="MobiDB-lite"/>
    </source>
</evidence>
<dbReference type="PROSITE" id="PS50293">
    <property type="entry name" value="TPR_REGION"/>
    <property type="match status" value="1"/>
</dbReference>
<dbReference type="Pfam" id="PF07719">
    <property type="entry name" value="TPR_2"/>
    <property type="match status" value="1"/>
</dbReference>
<dbReference type="EnsemblPlants" id="Pp3c2_26690V3.1">
    <property type="protein sequence ID" value="Pp3c2_26690V3.1"/>
    <property type="gene ID" value="Pp3c2_26690"/>
</dbReference>
<dbReference type="SUPFAM" id="SSF48452">
    <property type="entry name" value="TPR-like"/>
    <property type="match status" value="1"/>
</dbReference>
<dbReference type="STRING" id="3218.A0A2K1L344"/>
<dbReference type="AlphaFoldDB" id="A0A2K1L344"/>
<evidence type="ECO:0000313" key="11">
    <source>
        <dbReference type="EnsemblPlants" id="Pp3c2_26690V3.1"/>
    </source>
</evidence>
<dbReference type="FunFam" id="1.25.40.10:FF:000332">
    <property type="entry name" value="Putative tpr repeat-containing protein"/>
    <property type="match status" value="1"/>
</dbReference>
<organism evidence="10">
    <name type="scientific">Physcomitrium patens</name>
    <name type="common">Spreading-leaved earth moss</name>
    <name type="synonym">Physcomitrella patens</name>
    <dbReference type="NCBI Taxonomy" id="3218"/>
    <lineage>
        <taxon>Eukaryota</taxon>
        <taxon>Viridiplantae</taxon>
        <taxon>Streptophyta</taxon>
        <taxon>Embryophyta</taxon>
        <taxon>Bryophyta</taxon>
        <taxon>Bryophytina</taxon>
        <taxon>Bryopsida</taxon>
        <taxon>Funariidae</taxon>
        <taxon>Funariales</taxon>
        <taxon>Funariaceae</taxon>
        <taxon>Physcomitrium</taxon>
    </lineage>
</organism>
<dbReference type="Proteomes" id="UP000006727">
    <property type="component" value="Chromosome 2"/>
</dbReference>
<dbReference type="EnsemblPlants" id="Pp3c2_26690V3.3">
    <property type="protein sequence ID" value="Pp3c2_26690V3.3"/>
    <property type="gene ID" value="Pp3c2_26690"/>
</dbReference>
<dbReference type="InterPro" id="IPR000433">
    <property type="entry name" value="Znf_ZZ"/>
</dbReference>
<protein>
    <recommendedName>
        <fullName evidence="9">EF-hand domain-containing protein</fullName>
    </recommendedName>
</protein>
<evidence type="ECO:0000256" key="2">
    <source>
        <dbReference type="ARBA" id="ARBA00022737"/>
    </source>
</evidence>
<evidence type="ECO:0000313" key="12">
    <source>
        <dbReference type="Proteomes" id="UP000006727"/>
    </source>
</evidence>
<evidence type="ECO:0000256" key="1">
    <source>
        <dbReference type="ARBA" id="ARBA00022723"/>
    </source>
</evidence>